<proteinExistence type="predicted"/>
<gene>
    <name evidence="2" type="ORF">M0811_01514</name>
</gene>
<reference evidence="2" key="1">
    <citation type="submission" date="2022-10" db="EMBL/GenBank/DDBJ databases">
        <title>Novel sulphate-reducing endosymbionts in the free-living metamonad Anaeramoeba.</title>
        <authorList>
            <person name="Jerlstrom-Hultqvist J."/>
            <person name="Cepicka I."/>
            <person name="Gallot-Lavallee L."/>
            <person name="Salas-Leiva D."/>
            <person name="Curtis B.A."/>
            <person name="Zahonova K."/>
            <person name="Pipaliya S."/>
            <person name="Dacks J."/>
            <person name="Roger A.J."/>
        </authorList>
    </citation>
    <scope>NUCLEOTIDE SEQUENCE</scope>
    <source>
        <strain evidence="2">BMAN</strain>
    </source>
</reference>
<name>A0A9Q0LHG9_ANAIG</name>
<dbReference type="Gene3D" id="3.30.710.10">
    <property type="entry name" value="Potassium Channel Kv1.1, Chain A"/>
    <property type="match status" value="1"/>
</dbReference>
<dbReference type="InterPro" id="IPR000210">
    <property type="entry name" value="BTB/POZ_dom"/>
</dbReference>
<protein>
    <recommendedName>
        <fullName evidence="1">BTB domain-containing protein</fullName>
    </recommendedName>
</protein>
<dbReference type="Pfam" id="PF00651">
    <property type="entry name" value="BTB"/>
    <property type="match status" value="1"/>
</dbReference>
<evidence type="ECO:0000313" key="3">
    <source>
        <dbReference type="Proteomes" id="UP001149090"/>
    </source>
</evidence>
<sequence>MFNDESTKNFTIIVQDQEIHVHKFILFARSELFQGMFLNVVNDLSNKVSDYTGRTYSQINSIIRILYFDKFDSETDSEVIDDFQDIIDYYQLNSRFIELLNQK</sequence>
<dbReference type="InterPro" id="IPR011333">
    <property type="entry name" value="SKP1/BTB/POZ_sf"/>
</dbReference>
<keyword evidence="3" id="KW-1185">Reference proteome</keyword>
<dbReference type="OrthoDB" id="10249567at2759"/>
<dbReference type="EMBL" id="JAPDFW010000081">
    <property type="protein sequence ID" value="KAJ5072499.1"/>
    <property type="molecule type" value="Genomic_DNA"/>
</dbReference>
<dbReference type="PROSITE" id="PS50097">
    <property type="entry name" value="BTB"/>
    <property type="match status" value="1"/>
</dbReference>
<organism evidence="2 3">
    <name type="scientific">Anaeramoeba ignava</name>
    <name type="common">Anaerobic marine amoeba</name>
    <dbReference type="NCBI Taxonomy" id="1746090"/>
    <lineage>
        <taxon>Eukaryota</taxon>
        <taxon>Metamonada</taxon>
        <taxon>Anaeramoebidae</taxon>
        <taxon>Anaeramoeba</taxon>
    </lineage>
</organism>
<dbReference type="AlphaFoldDB" id="A0A9Q0LHG9"/>
<dbReference type="SUPFAM" id="SSF54695">
    <property type="entry name" value="POZ domain"/>
    <property type="match status" value="1"/>
</dbReference>
<evidence type="ECO:0000313" key="2">
    <source>
        <dbReference type="EMBL" id="KAJ5072499.1"/>
    </source>
</evidence>
<evidence type="ECO:0000259" key="1">
    <source>
        <dbReference type="PROSITE" id="PS50097"/>
    </source>
</evidence>
<comment type="caution">
    <text evidence="2">The sequence shown here is derived from an EMBL/GenBank/DDBJ whole genome shotgun (WGS) entry which is preliminary data.</text>
</comment>
<dbReference type="Proteomes" id="UP001149090">
    <property type="component" value="Unassembled WGS sequence"/>
</dbReference>
<feature type="domain" description="BTB" evidence="1">
    <location>
        <begin position="8"/>
        <end position="75"/>
    </location>
</feature>
<accession>A0A9Q0LHG9</accession>